<dbReference type="KEGG" id="psyt:DSAG12_00560"/>
<dbReference type="SUPFAM" id="SSF52283">
    <property type="entry name" value="Formate/glycerate dehydrogenase catalytic domain-like"/>
    <property type="match status" value="1"/>
</dbReference>
<organism evidence="3 4">
    <name type="scientific">Promethearchaeum syntrophicum</name>
    <dbReference type="NCBI Taxonomy" id="2594042"/>
    <lineage>
        <taxon>Archaea</taxon>
        <taxon>Promethearchaeati</taxon>
        <taxon>Promethearchaeota</taxon>
        <taxon>Promethearchaeia</taxon>
        <taxon>Promethearchaeales</taxon>
        <taxon>Promethearchaeaceae</taxon>
        <taxon>Promethearchaeum</taxon>
    </lineage>
</organism>
<dbReference type="RefSeq" id="WP_147661689.1">
    <property type="nucleotide sequence ID" value="NZ_CP042905.2"/>
</dbReference>
<evidence type="ECO:0000313" key="4">
    <source>
        <dbReference type="Proteomes" id="UP000321408"/>
    </source>
</evidence>
<feature type="domain" description="Alanine dehydrogenase/pyridine nucleotide transhydrogenase N-terminal" evidence="2">
    <location>
        <begin position="5"/>
        <end position="135"/>
    </location>
</feature>
<dbReference type="PANTHER" id="PTHR11133:SF22">
    <property type="entry name" value="ALPHA-AMINOADIPIC SEMIALDEHYDE SYNTHASE, MITOCHONDRIAL"/>
    <property type="match status" value="1"/>
</dbReference>
<dbReference type="InterPro" id="IPR007698">
    <property type="entry name" value="AlaDH/PNT_NAD(H)-bd"/>
</dbReference>
<gene>
    <name evidence="3" type="ORF">DSAG12_00560</name>
</gene>
<evidence type="ECO:0000313" key="3">
    <source>
        <dbReference type="EMBL" id="QEE14745.1"/>
    </source>
</evidence>
<dbReference type="GeneID" id="41328565"/>
<dbReference type="GO" id="GO:0019878">
    <property type="term" value="P:lysine biosynthetic process via aminoadipic acid"/>
    <property type="evidence" value="ECO:0007669"/>
    <property type="project" value="TreeGrafter"/>
</dbReference>
<dbReference type="SMART" id="SM01003">
    <property type="entry name" value="AlaDh_PNT_N"/>
    <property type="match status" value="1"/>
</dbReference>
<reference evidence="3 4" key="1">
    <citation type="journal article" date="2020" name="Nature">
        <title>Isolation of an archaeon at the prokaryote-eukaryote interface.</title>
        <authorList>
            <person name="Imachi H."/>
            <person name="Nobu M.K."/>
            <person name="Nakahara N."/>
            <person name="Morono Y."/>
            <person name="Ogawara M."/>
            <person name="Takaki Y."/>
            <person name="Takano Y."/>
            <person name="Uematsu K."/>
            <person name="Ikuta T."/>
            <person name="Ito M."/>
            <person name="Matsui Y."/>
            <person name="Miyazaki M."/>
            <person name="Murata K."/>
            <person name="Saito Y."/>
            <person name="Sakai S."/>
            <person name="Song C."/>
            <person name="Tasumi E."/>
            <person name="Yamanaka Y."/>
            <person name="Yamaguchi T."/>
            <person name="Kamagata Y."/>
            <person name="Tamaki H."/>
            <person name="Takai K."/>
        </authorList>
    </citation>
    <scope>NUCLEOTIDE SEQUENCE [LARGE SCALE GENOMIC DNA]</scope>
    <source>
        <strain evidence="3 4">MK-D1</strain>
    </source>
</reference>
<proteinExistence type="predicted"/>
<dbReference type="Proteomes" id="UP000321408">
    <property type="component" value="Chromosome"/>
</dbReference>
<dbReference type="PANTHER" id="PTHR11133">
    <property type="entry name" value="SACCHAROPINE DEHYDROGENASE"/>
    <property type="match status" value="1"/>
</dbReference>
<dbReference type="GO" id="GO:0004753">
    <property type="term" value="F:saccharopine dehydrogenase activity"/>
    <property type="evidence" value="ECO:0007669"/>
    <property type="project" value="TreeGrafter"/>
</dbReference>
<name>A0A5B9D6X4_9ARCH</name>
<keyword evidence="4" id="KW-1185">Reference proteome</keyword>
<dbReference type="Pfam" id="PF05222">
    <property type="entry name" value="AlaDh_PNT_N"/>
    <property type="match status" value="1"/>
</dbReference>
<dbReference type="EMBL" id="CP042905">
    <property type="protein sequence ID" value="QEE14745.1"/>
    <property type="molecule type" value="Genomic_DNA"/>
</dbReference>
<dbReference type="InterPro" id="IPR007886">
    <property type="entry name" value="AlaDH/PNT_N"/>
</dbReference>
<sequence>MNVLGIRKEDKNKWEKRAPIIPKDVGDLVKNHSCQFIVQSSDNRAFSDNEYEEEGAIIENTLENADVIFAVKEIPSKLISQKVYIFFSHVIKGQRYNMPMLKKILKENATLIDYEKVVDSKGRRLIFFGNWAGLSGINETLWGYGQRLLKIEGIQTPFLKLKHTFEYNNVEEQKKYFEDLSKDIEKNGLNLPIFCGFAGYGNVSKGAQSFLDILPVIEIDPNDLKSFFEEGNFSKNHVYKIVFKEEHLVEPNDPNHKFDLQDYYDNGLDKYHSKFHEYLPYLTILVNALFWSAKYPRLIRKEGFKSLIKENSRLKIIGDISIDIEGAIEGSLESTKPDNPIITYDPFTDSTYLGLIKGGMPIMAIDNLPCELPKESSISFSSTLKEYVLPIANADFKGNFDKLNLPSEIKDAIIVYQGKLTPNYTYLEKYLQ</sequence>
<dbReference type="AlphaFoldDB" id="A0A5B9D6X4"/>
<keyword evidence="1" id="KW-0560">Oxidoreductase</keyword>
<dbReference type="GO" id="GO:0005737">
    <property type="term" value="C:cytoplasm"/>
    <property type="evidence" value="ECO:0007669"/>
    <property type="project" value="TreeGrafter"/>
</dbReference>
<accession>A0A5B9D6X4</accession>
<protein>
    <recommendedName>
        <fullName evidence="2">Alanine dehydrogenase/pyridine nucleotide transhydrogenase N-terminal domain-containing protein</fullName>
    </recommendedName>
</protein>
<evidence type="ECO:0000259" key="2">
    <source>
        <dbReference type="SMART" id="SM01003"/>
    </source>
</evidence>
<reference evidence="3 4" key="2">
    <citation type="journal article" date="2024" name="Int. J. Syst. Evol. Microbiol.">
        <title>Promethearchaeum syntrophicum gen. nov., sp. nov., an anaerobic, obligately syntrophic archaeon, the first isolate of the lineage 'Asgard' archaea, and proposal of the new archaeal phylum Promethearchaeota phyl. nov. and kingdom Promethearchaeati regn. nov.</title>
        <authorList>
            <person name="Imachi H."/>
            <person name="Nobu M.K."/>
            <person name="Kato S."/>
            <person name="Takaki Y."/>
            <person name="Miyazaki M."/>
            <person name="Miyata M."/>
            <person name="Ogawara M."/>
            <person name="Saito Y."/>
            <person name="Sakai S."/>
            <person name="Tahara Y.O."/>
            <person name="Takano Y."/>
            <person name="Tasumi E."/>
            <person name="Uematsu K."/>
            <person name="Yoshimura T."/>
            <person name="Itoh T."/>
            <person name="Ohkuma M."/>
            <person name="Takai K."/>
        </authorList>
    </citation>
    <scope>NUCLEOTIDE SEQUENCE [LARGE SCALE GENOMIC DNA]</scope>
    <source>
        <strain evidence="3 4">MK-D1</strain>
    </source>
</reference>
<dbReference type="Pfam" id="PF01262">
    <property type="entry name" value="AlaDh_PNT_C"/>
    <property type="match status" value="1"/>
</dbReference>
<dbReference type="InterPro" id="IPR051168">
    <property type="entry name" value="AASS"/>
</dbReference>
<dbReference type="Gene3D" id="3.40.50.720">
    <property type="entry name" value="NAD(P)-binding Rossmann-like Domain"/>
    <property type="match status" value="2"/>
</dbReference>
<evidence type="ECO:0000256" key="1">
    <source>
        <dbReference type="ARBA" id="ARBA00023002"/>
    </source>
</evidence>